<evidence type="ECO:0000256" key="4">
    <source>
        <dbReference type="ARBA" id="ARBA00022781"/>
    </source>
</evidence>
<evidence type="ECO:0000313" key="15">
    <source>
        <dbReference type="Ensembl" id="ENSFALP00000021469.1"/>
    </source>
</evidence>
<dbReference type="GO" id="GO:0005743">
    <property type="term" value="C:mitochondrial inner membrane"/>
    <property type="evidence" value="ECO:0007669"/>
    <property type="project" value="UniProtKB-SubCell"/>
</dbReference>
<proteinExistence type="inferred from homology"/>
<dbReference type="GO" id="GO:0046933">
    <property type="term" value="F:proton-transporting ATP synthase activity, rotational mechanism"/>
    <property type="evidence" value="ECO:0007669"/>
    <property type="project" value="InterPro"/>
</dbReference>
<name>A0A803VFG3_FICAL</name>
<keyword evidence="9" id="KW-0472">Membrane</keyword>
<evidence type="ECO:0000256" key="9">
    <source>
        <dbReference type="ARBA" id="ARBA00023136"/>
    </source>
</evidence>
<dbReference type="Gene3D" id="1.10.520.20">
    <property type="entry name" value="N-terminal domain of the delta subunit of the F1F0-ATP synthase"/>
    <property type="match status" value="1"/>
</dbReference>
<evidence type="ECO:0000256" key="8">
    <source>
        <dbReference type="ARBA" id="ARBA00023128"/>
    </source>
</evidence>
<comment type="similarity">
    <text evidence="2">Belongs to the ATPase delta chain family.</text>
</comment>
<keyword evidence="10" id="KW-0066">ATP synthesis</keyword>
<keyword evidence="4" id="KW-0375">Hydrogen ion transport</keyword>
<dbReference type="Proteomes" id="UP000016665">
    <property type="component" value="Chromosome 1"/>
</dbReference>
<dbReference type="HAMAP" id="MF_01416">
    <property type="entry name" value="ATP_synth_delta_bact"/>
    <property type="match status" value="1"/>
</dbReference>
<evidence type="ECO:0000313" key="16">
    <source>
        <dbReference type="Proteomes" id="UP000016665"/>
    </source>
</evidence>
<evidence type="ECO:0000256" key="7">
    <source>
        <dbReference type="ARBA" id="ARBA00023065"/>
    </source>
</evidence>
<reference evidence="15" key="2">
    <citation type="submission" date="2025-08" db="UniProtKB">
        <authorList>
            <consortium name="Ensembl"/>
        </authorList>
    </citation>
    <scope>IDENTIFICATION</scope>
</reference>
<evidence type="ECO:0000256" key="2">
    <source>
        <dbReference type="ARBA" id="ARBA00007046"/>
    </source>
</evidence>
<comment type="subcellular location">
    <subcellularLocation>
        <location evidence="1">Mitochondrion inner membrane</location>
    </subcellularLocation>
</comment>
<keyword evidence="7" id="KW-0406">Ion transport</keyword>
<evidence type="ECO:0000256" key="6">
    <source>
        <dbReference type="ARBA" id="ARBA00022946"/>
    </source>
</evidence>
<accession>A0A803VFG3</accession>
<organism evidence="15 16">
    <name type="scientific">Ficedula albicollis</name>
    <name type="common">Collared flycatcher</name>
    <name type="synonym">Muscicapa albicollis</name>
    <dbReference type="NCBI Taxonomy" id="59894"/>
    <lineage>
        <taxon>Eukaryota</taxon>
        <taxon>Metazoa</taxon>
        <taxon>Chordata</taxon>
        <taxon>Craniata</taxon>
        <taxon>Vertebrata</taxon>
        <taxon>Euteleostomi</taxon>
        <taxon>Archelosauria</taxon>
        <taxon>Archosauria</taxon>
        <taxon>Dinosauria</taxon>
        <taxon>Saurischia</taxon>
        <taxon>Theropoda</taxon>
        <taxon>Coelurosauria</taxon>
        <taxon>Aves</taxon>
        <taxon>Neognathae</taxon>
        <taxon>Neoaves</taxon>
        <taxon>Telluraves</taxon>
        <taxon>Australaves</taxon>
        <taxon>Passeriformes</taxon>
        <taxon>Muscicapidae</taxon>
        <taxon>Ficedula</taxon>
    </lineage>
</organism>
<evidence type="ECO:0000256" key="13">
    <source>
        <dbReference type="ARBA" id="ARBA00073432"/>
    </source>
</evidence>
<dbReference type="GeneTree" id="ENSGT00390000015060"/>
<evidence type="ECO:0000256" key="10">
    <source>
        <dbReference type="ARBA" id="ARBA00023310"/>
    </source>
</evidence>
<keyword evidence="16" id="KW-1185">Reference proteome</keyword>
<reference evidence="15" key="3">
    <citation type="submission" date="2025-09" db="UniProtKB">
        <authorList>
            <consortium name="Ensembl"/>
        </authorList>
    </citation>
    <scope>IDENTIFICATION</scope>
</reference>
<dbReference type="InterPro" id="IPR026015">
    <property type="entry name" value="ATP_synth_OSCP/delta_N_sf"/>
</dbReference>
<evidence type="ECO:0000256" key="3">
    <source>
        <dbReference type="ARBA" id="ARBA00022448"/>
    </source>
</evidence>
<comment type="subunit">
    <text evidence="12">Component of the ATP synthase complex composed at least of ATP5F1A/subunit alpha, ATP5F1B/subunit beta, ATP5MC1/subunit c (homooctomer), MT-ATP6/subunit a, MT-ATP8/subunit 8, ATP5ME/subunit e, ATP5MF/subunit f, ATP5MG/subunit g, ATP5MK/subunit k, ATP5MJ/subunit j, ATP5F1C/subunit gamma, ATP5F1D/subunit delta, ATP5F1E/subunit epsilon, ATP5PF/subunit F6, ATP5PB/subunit b, ATP5PD/subunit d, ATP5PO/subunit OSCP. ATP synthase complex consists of a soluble F(1) head domain (subunits alpha(3) and beta(3)) - the catalytic core - and a membrane F(0) domain - the membrane proton channel (subunits c, a, 8, e, f, g, k and j). These two domains are linked by a central stalk (subunits gamma, delta, and epsilon) rotating inside the F1 region and a stationary peripheral stalk (subunits F6, b, d, and OSCP).</text>
</comment>
<evidence type="ECO:0000256" key="11">
    <source>
        <dbReference type="ARBA" id="ARBA00033369"/>
    </source>
</evidence>
<dbReference type="AlphaFoldDB" id="A0A803VFG3"/>
<evidence type="ECO:0000256" key="12">
    <source>
        <dbReference type="ARBA" id="ARBA00064647"/>
    </source>
</evidence>
<dbReference type="Pfam" id="PF00213">
    <property type="entry name" value="OSCP"/>
    <property type="match status" value="1"/>
</dbReference>
<keyword evidence="3" id="KW-0813">Transport</keyword>
<protein>
    <recommendedName>
        <fullName evidence="13">ATP synthase peripheral stalk subunit OSCP, mitochondrial</fullName>
    </recommendedName>
    <alternativeName>
        <fullName evidence="14">ATP synthase subunit O</fullName>
    </alternativeName>
    <alternativeName>
        <fullName evidence="11">Oligomycin sensitivity conferral protein</fullName>
    </alternativeName>
</protein>
<dbReference type="Ensembl" id="ENSFALT00000030156.1">
    <property type="protein sequence ID" value="ENSFALP00000021469.1"/>
    <property type="gene ID" value="ENSFALG00000027399.1"/>
</dbReference>
<dbReference type="FunFam" id="1.10.520.20:FF:000002">
    <property type="entry name" value="ATP synthase subunit O, mitochondrial"/>
    <property type="match status" value="1"/>
</dbReference>
<sequence length="231" mass="25627">MNSSSPSPILELQWIRIPWDLRGHLSPWSPTSRVKLCLFPSPEHGEKPPIQVYGLEGRYATALYSAATKQNKLEQVEKELTRVRSLLKDPKLSSVVMNPHTKSSVKQKAVNDALAREKMSPITVNLMNLLAENGRLRYTPGIVSAFGKIMSAFRGEVVCTVTTAQPLDDASLSELKSVLNGFLAKGEVLKLETKVCILDLQINVTMCMLRVSVCLIFTKTKYFVESSCSVT</sequence>
<keyword evidence="8" id="KW-0496">Mitochondrion</keyword>
<dbReference type="GO" id="GO:0045259">
    <property type="term" value="C:proton-transporting ATP synthase complex"/>
    <property type="evidence" value="ECO:0007669"/>
    <property type="project" value="UniProtKB-ARBA"/>
</dbReference>
<evidence type="ECO:0000256" key="1">
    <source>
        <dbReference type="ARBA" id="ARBA00004273"/>
    </source>
</evidence>
<dbReference type="PANTHER" id="PTHR11910">
    <property type="entry name" value="ATP SYNTHASE DELTA CHAIN"/>
    <property type="match status" value="1"/>
</dbReference>
<dbReference type="SUPFAM" id="SSF47928">
    <property type="entry name" value="N-terminal domain of the delta subunit of the F1F0-ATP synthase"/>
    <property type="match status" value="1"/>
</dbReference>
<keyword evidence="5" id="KW-0999">Mitochondrion inner membrane</keyword>
<evidence type="ECO:0000256" key="14">
    <source>
        <dbReference type="ARBA" id="ARBA00078525"/>
    </source>
</evidence>
<dbReference type="PRINTS" id="PR00125">
    <property type="entry name" value="ATPASEDELTA"/>
</dbReference>
<keyword evidence="6" id="KW-0809">Transit peptide</keyword>
<evidence type="ECO:0000256" key="5">
    <source>
        <dbReference type="ARBA" id="ARBA00022792"/>
    </source>
</evidence>
<dbReference type="NCBIfam" id="TIGR01145">
    <property type="entry name" value="ATP_synt_delta"/>
    <property type="match status" value="1"/>
</dbReference>
<dbReference type="InterPro" id="IPR000711">
    <property type="entry name" value="ATPase_OSCP/dsu"/>
</dbReference>
<reference evidence="15 16" key="1">
    <citation type="journal article" date="2012" name="Nature">
        <title>The genomic landscape of species divergence in Ficedula flycatchers.</title>
        <authorList>
            <person name="Ellegren H."/>
            <person name="Smeds L."/>
            <person name="Burri R."/>
            <person name="Olason P.I."/>
            <person name="Backstrom N."/>
            <person name="Kawakami T."/>
            <person name="Kunstner A."/>
            <person name="Makinen H."/>
            <person name="Nadachowska-Brzyska K."/>
            <person name="Qvarnstrom A."/>
            <person name="Uebbing S."/>
            <person name="Wolf J.B."/>
        </authorList>
    </citation>
    <scope>NUCLEOTIDE SEQUENCE [LARGE SCALE GENOMIC DNA]</scope>
</reference>